<keyword evidence="3" id="KW-1185">Reference proteome</keyword>
<evidence type="ECO:0000256" key="1">
    <source>
        <dbReference type="SAM" id="MobiDB-lite"/>
    </source>
</evidence>
<accession>A0A0G4F973</accession>
<protein>
    <submittedName>
        <fullName evidence="2">Uncharacterized protein</fullName>
    </submittedName>
</protein>
<sequence length="202" mass="21897">MWATPPTSCCSSKTPAAPSSPPTSRAPDPTAEATALATTRCAVSLFSVCGAFEEDGIIKIEVPEDNQDVTVAGTKGAVMNRDGEPCGKVCIANGRLWPGIGYHGHRDELPADKKYIGTITNTGNPSAGWQWRTSVRVVCRDAVQTTPLRLCSGGVRDIREQRFLESLMLSQPDGLRVRVFQWHVRLILSALMKHGVLEPARQ</sequence>
<evidence type="ECO:0000313" key="3">
    <source>
        <dbReference type="Proteomes" id="UP000041254"/>
    </source>
</evidence>
<proteinExistence type="predicted"/>
<dbReference type="VEuPathDB" id="CryptoDB:Vbra_589"/>
<gene>
    <name evidence="2" type="ORF">Vbra_589</name>
</gene>
<dbReference type="PhylomeDB" id="A0A0G4F973"/>
<organism evidence="2 3">
    <name type="scientific">Vitrella brassicaformis (strain CCMP3155)</name>
    <dbReference type="NCBI Taxonomy" id="1169540"/>
    <lineage>
        <taxon>Eukaryota</taxon>
        <taxon>Sar</taxon>
        <taxon>Alveolata</taxon>
        <taxon>Colpodellida</taxon>
        <taxon>Vitrellaceae</taxon>
        <taxon>Vitrella</taxon>
    </lineage>
</organism>
<dbReference type="Proteomes" id="UP000041254">
    <property type="component" value="Unassembled WGS sequence"/>
</dbReference>
<dbReference type="EMBL" id="CDMY01000389">
    <property type="protein sequence ID" value="CEM08921.1"/>
    <property type="molecule type" value="Genomic_DNA"/>
</dbReference>
<name>A0A0G4F973_VITBC</name>
<reference evidence="2 3" key="1">
    <citation type="submission" date="2014-11" db="EMBL/GenBank/DDBJ databases">
        <authorList>
            <person name="Zhu J."/>
            <person name="Qi W."/>
            <person name="Song R."/>
        </authorList>
    </citation>
    <scope>NUCLEOTIDE SEQUENCE [LARGE SCALE GENOMIC DNA]</scope>
</reference>
<evidence type="ECO:0000313" key="2">
    <source>
        <dbReference type="EMBL" id="CEM08921.1"/>
    </source>
</evidence>
<feature type="compositionally biased region" description="Low complexity" evidence="1">
    <location>
        <begin position="8"/>
        <end position="30"/>
    </location>
</feature>
<dbReference type="AlphaFoldDB" id="A0A0G4F973"/>
<dbReference type="InParanoid" id="A0A0G4F973"/>
<feature type="region of interest" description="Disordered" evidence="1">
    <location>
        <begin position="1"/>
        <end position="30"/>
    </location>
</feature>